<evidence type="ECO:0000313" key="1">
    <source>
        <dbReference type="EMBL" id="MFL9465746.1"/>
    </source>
</evidence>
<protein>
    <recommendedName>
        <fullName evidence="3">Peptidase M12A domain-containing protein</fullName>
    </recommendedName>
</protein>
<gene>
    <name evidence="1" type="ORF">AB0759_34645</name>
</gene>
<evidence type="ECO:0008006" key="3">
    <source>
        <dbReference type="Google" id="ProtNLM"/>
    </source>
</evidence>
<dbReference type="Proteomes" id="UP001628874">
    <property type="component" value="Unassembled WGS sequence"/>
</dbReference>
<organism evidence="1 2">
    <name type="scientific">Scytonema tolypothrichoides VB-61278_2</name>
    <dbReference type="NCBI Taxonomy" id="3232314"/>
    <lineage>
        <taxon>Bacteria</taxon>
        <taxon>Bacillati</taxon>
        <taxon>Cyanobacteriota</taxon>
        <taxon>Cyanophyceae</taxon>
        <taxon>Nostocales</taxon>
        <taxon>Scytonemataceae</taxon>
        <taxon>Scytonema</taxon>
    </lineage>
</organism>
<dbReference type="RefSeq" id="WP_050045445.1">
    <property type="nucleotide sequence ID" value="NZ_JBFQGM010000018.1"/>
</dbReference>
<comment type="caution">
    <text evidence="1">The sequence shown here is derived from an EMBL/GenBank/DDBJ whole genome shotgun (WGS) entry which is preliminary data.</text>
</comment>
<reference evidence="1 2" key="1">
    <citation type="submission" date="2024-07" db="EMBL/GenBank/DDBJ databases">
        <authorList>
            <person name="Tripathy S."/>
        </authorList>
    </citation>
    <scope>NUCLEOTIDE SEQUENCE [LARGE SCALE GENOMIC DNA]</scope>
    <source>
        <strain evidence="1 2">VB-61278_2</strain>
    </source>
</reference>
<sequence length="360" mass="40054">MKWHLVKVNFLLIALLTFVFVISIHSMPVNGALYWNAGVRAKEISVCFVGDALTSRPNRVQQVLNFIKEYEYAANIKFKYLGTCPVAKVQSNGNDYFDGDIRVALPSTTYNGNPNFALGQIPGKGCPKTDGNTGWGSWSNPPNDLPNKRACLYNLKLGDDPWNSTPYLNHTLHEFGHALGLSHEHERKDATCYNPKQDPRWTDQGYMTAYDTQSVMHYAFSLAGGATCDIIGNYGFTGLSASDKLAAHILYPEDNHVAEYVGTTVVRTTDKLNLQSTWKARGANMDFVAKNFVWKLAGSVVSTTPDLSITLNNPGDYPLELTYKDFLDRSYSYTKKVRVFVSETYNHQIAAPIAAKAPLL</sequence>
<dbReference type="InterPro" id="IPR024079">
    <property type="entry name" value="MetalloPept_cat_dom_sf"/>
</dbReference>
<dbReference type="EMBL" id="JBFQGM010000018">
    <property type="protein sequence ID" value="MFL9465746.1"/>
    <property type="molecule type" value="Genomic_DNA"/>
</dbReference>
<dbReference type="Gene3D" id="3.40.390.10">
    <property type="entry name" value="Collagenase (Catalytic Domain)"/>
    <property type="match status" value="1"/>
</dbReference>
<evidence type="ECO:0000313" key="2">
    <source>
        <dbReference type="Proteomes" id="UP001628874"/>
    </source>
</evidence>
<dbReference type="SUPFAM" id="SSF55486">
    <property type="entry name" value="Metalloproteases ('zincins'), catalytic domain"/>
    <property type="match status" value="1"/>
</dbReference>
<accession>A0ABW8WXY4</accession>
<keyword evidence="2" id="KW-1185">Reference proteome</keyword>
<name>A0ABW8WXY4_9CYAN</name>
<proteinExistence type="predicted"/>